<evidence type="ECO:0000313" key="3">
    <source>
        <dbReference type="Proteomes" id="UP000886653"/>
    </source>
</evidence>
<name>A0A9P6NKF8_9BASI</name>
<dbReference type="EMBL" id="MU167250">
    <property type="protein sequence ID" value="KAG0147237.1"/>
    <property type="molecule type" value="Genomic_DNA"/>
</dbReference>
<keyword evidence="1" id="KW-1133">Transmembrane helix</keyword>
<proteinExistence type="predicted"/>
<gene>
    <name evidence="2" type="ORF">CROQUDRAFT_479940</name>
</gene>
<keyword evidence="3" id="KW-1185">Reference proteome</keyword>
<sequence>MWIDTFFCVCLGRGIIVKLKGALKQKKGRGGGLFSFDKLLLLCPFFFYIYPFLSCVKQFFFFFFF</sequence>
<organism evidence="2 3">
    <name type="scientific">Cronartium quercuum f. sp. fusiforme G11</name>
    <dbReference type="NCBI Taxonomy" id="708437"/>
    <lineage>
        <taxon>Eukaryota</taxon>
        <taxon>Fungi</taxon>
        <taxon>Dikarya</taxon>
        <taxon>Basidiomycota</taxon>
        <taxon>Pucciniomycotina</taxon>
        <taxon>Pucciniomycetes</taxon>
        <taxon>Pucciniales</taxon>
        <taxon>Coleosporiaceae</taxon>
        <taxon>Cronartium</taxon>
    </lineage>
</organism>
<protein>
    <submittedName>
        <fullName evidence="2">Uncharacterized protein</fullName>
    </submittedName>
</protein>
<evidence type="ECO:0000313" key="2">
    <source>
        <dbReference type="EMBL" id="KAG0147237.1"/>
    </source>
</evidence>
<accession>A0A9P6NKF8</accession>
<feature type="transmembrane region" description="Helical" evidence="1">
    <location>
        <begin position="39"/>
        <end position="64"/>
    </location>
</feature>
<keyword evidence="1" id="KW-0812">Transmembrane</keyword>
<dbReference type="Proteomes" id="UP000886653">
    <property type="component" value="Unassembled WGS sequence"/>
</dbReference>
<comment type="caution">
    <text evidence="2">The sequence shown here is derived from an EMBL/GenBank/DDBJ whole genome shotgun (WGS) entry which is preliminary data.</text>
</comment>
<keyword evidence="1" id="KW-0472">Membrane</keyword>
<reference evidence="2" key="1">
    <citation type="submission" date="2013-11" db="EMBL/GenBank/DDBJ databases">
        <title>Genome sequence of the fusiform rust pathogen reveals effectors for host alternation and coevolution with pine.</title>
        <authorList>
            <consortium name="DOE Joint Genome Institute"/>
            <person name="Smith K."/>
            <person name="Pendleton A."/>
            <person name="Kubisiak T."/>
            <person name="Anderson C."/>
            <person name="Salamov A."/>
            <person name="Aerts A."/>
            <person name="Riley R."/>
            <person name="Clum A."/>
            <person name="Lindquist E."/>
            <person name="Ence D."/>
            <person name="Campbell M."/>
            <person name="Kronenberg Z."/>
            <person name="Feau N."/>
            <person name="Dhillon B."/>
            <person name="Hamelin R."/>
            <person name="Burleigh J."/>
            <person name="Smith J."/>
            <person name="Yandell M."/>
            <person name="Nelson C."/>
            <person name="Grigoriev I."/>
            <person name="Davis J."/>
        </authorList>
    </citation>
    <scope>NUCLEOTIDE SEQUENCE</scope>
    <source>
        <strain evidence="2">G11</strain>
    </source>
</reference>
<evidence type="ECO:0000256" key="1">
    <source>
        <dbReference type="SAM" id="Phobius"/>
    </source>
</evidence>
<dbReference type="AlphaFoldDB" id="A0A9P6NKF8"/>